<feature type="domain" description="YchJ-like middle NTF2-like" evidence="3">
    <location>
        <begin position="30"/>
        <end position="127"/>
    </location>
</feature>
<dbReference type="AlphaFoldDB" id="A0A7X0BRX3"/>
<dbReference type="Pfam" id="PF02810">
    <property type="entry name" value="SEC-C"/>
    <property type="match status" value="2"/>
</dbReference>
<sequence length="158" mass="17516">MSQSECPCGSGRSYAHCCAPLHLGQNAANAAALMRSRYCAYALGEIDYLVNTTLPAQQAGLDRQAIEQWSRQSQWLGLTVEQHEELPGQPRHARVTFTAHWRDTQGEHSHRENSAFVEVAGRWYFLDPTVPGKYGRNDACPCASGQKFKKCCSAFLPG</sequence>
<dbReference type="InterPro" id="IPR023006">
    <property type="entry name" value="YchJ-like"/>
</dbReference>
<accession>A0A7X0BRX3</accession>
<dbReference type="Proteomes" id="UP000557193">
    <property type="component" value="Unassembled WGS sequence"/>
</dbReference>
<dbReference type="NCBIfam" id="NF001213">
    <property type="entry name" value="PRK00183.1"/>
    <property type="match status" value="1"/>
</dbReference>
<dbReference type="PANTHER" id="PTHR33747">
    <property type="entry name" value="UPF0225 PROTEIN SCO1677"/>
    <property type="match status" value="1"/>
</dbReference>
<dbReference type="InterPro" id="IPR048469">
    <property type="entry name" value="YchJ-like_M"/>
</dbReference>
<dbReference type="Gene3D" id="3.10.450.50">
    <property type="match status" value="1"/>
</dbReference>
<dbReference type="SUPFAM" id="SSF54427">
    <property type="entry name" value="NTF2-like"/>
    <property type="match status" value="1"/>
</dbReference>
<name>A0A7X0BRX3_9PSED</name>
<dbReference type="NCBIfam" id="NF002449">
    <property type="entry name" value="PRK01617.1"/>
    <property type="match status" value="1"/>
</dbReference>
<dbReference type="EMBL" id="JACHLL010000002">
    <property type="protein sequence ID" value="MBB6341318.1"/>
    <property type="molecule type" value="Genomic_DNA"/>
</dbReference>
<comment type="caution">
    <text evidence="4">The sequence shown here is derived from an EMBL/GenBank/DDBJ whole genome shotgun (WGS) entry which is preliminary data.</text>
</comment>
<dbReference type="PANTHER" id="PTHR33747:SF1">
    <property type="entry name" value="ADENYLATE CYCLASE-ASSOCIATED CAP C-TERMINAL DOMAIN-CONTAINING PROTEIN"/>
    <property type="match status" value="1"/>
</dbReference>
<dbReference type="Pfam" id="PF17775">
    <property type="entry name" value="YchJ_M-like"/>
    <property type="match status" value="1"/>
</dbReference>
<comment type="similarity">
    <text evidence="1 2">Belongs to the UPF0225 family.</text>
</comment>
<dbReference type="InterPro" id="IPR032710">
    <property type="entry name" value="NTF2-like_dom_sf"/>
</dbReference>
<evidence type="ECO:0000313" key="4">
    <source>
        <dbReference type="EMBL" id="MBB6341318.1"/>
    </source>
</evidence>
<dbReference type="RefSeq" id="WP_184681947.1">
    <property type="nucleotide sequence ID" value="NZ_JACHLL010000002.1"/>
</dbReference>
<evidence type="ECO:0000256" key="2">
    <source>
        <dbReference type="HAMAP-Rule" id="MF_00612"/>
    </source>
</evidence>
<dbReference type="SUPFAM" id="SSF103642">
    <property type="entry name" value="Sec-C motif"/>
    <property type="match status" value="1"/>
</dbReference>
<reference evidence="4 5" key="1">
    <citation type="submission" date="2020-08" db="EMBL/GenBank/DDBJ databases">
        <title>Functional genomics of gut bacteria from endangered species of beetles.</title>
        <authorList>
            <person name="Carlos-Shanley C."/>
        </authorList>
    </citation>
    <scope>NUCLEOTIDE SEQUENCE [LARGE SCALE GENOMIC DNA]</scope>
    <source>
        <strain evidence="4 5">S00202</strain>
    </source>
</reference>
<keyword evidence="5" id="KW-1185">Reference proteome</keyword>
<dbReference type="HAMAP" id="MF_00612">
    <property type="entry name" value="UPF0225"/>
    <property type="match status" value="1"/>
</dbReference>
<protein>
    <recommendedName>
        <fullName evidence="2">UPF0225 protein HNP49_001475</fullName>
    </recommendedName>
</protein>
<organism evidence="4 5">
    <name type="scientific">Pseudomonas fluvialis</name>
    <dbReference type="NCBI Taxonomy" id="1793966"/>
    <lineage>
        <taxon>Bacteria</taxon>
        <taxon>Pseudomonadati</taxon>
        <taxon>Pseudomonadota</taxon>
        <taxon>Gammaproteobacteria</taxon>
        <taxon>Pseudomonadales</taxon>
        <taxon>Pseudomonadaceae</taxon>
        <taxon>Pseudomonas</taxon>
    </lineage>
</organism>
<proteinExistence type="inferred from homology"/>
<dbReference type="InterPro" id="IPR004027">
    <property type="entry name" value="SEC_C_motif"/>
</dbReference>
<evidence type="ECO:0000256" key="1">
    <source>
        <dbReference type="ARBA" id="ARBA00010839"/>
    </source>
</evidence>
<evidence type="ECO:0000259" key="3">
    <source>
        <dbReference type="Pfam" id="PF17775"/>
    </source>
</evidence>
<dbReference type="NCBIfam" id="NF002486">
    <property type="entry name" value="PRK01752.1"/>
    <property type="match status" value="1"/>
</dbReference>
<evidence type="ECO:0000313" key="5">
    <source>
        <dbReference type="Proteomes" id="UP000557193"/>
    </source>
</evidence>
<gene>
    <name evidence="4" type="ORF">HNP49_001475</name>
</gene>